<gene>
    <name evidence="1" type="ORF">ACFFX0_32670</name>
</gene>
<proteinExistence type="predicted"/>
<name>A0ABV5G9P5_9MICC</name>
<evidence type="ECO:0000313" key="2">
    <source>
        <dbReference type="Proteomes" id="UP001589575"/>
    </source>
</evidence>
<dbReference type="EMBL" id="JBHMFI010000023">
    <property type="protein sequence ID" value="MFB9075665.1"/>
    <property type="molecule type" value="Genomic_DNA"/>
</dbReference>
<dbReference type="Proteomes" id="UP001589575">
    <property type="component" value="Unassembled WGS sequence"/>
</dbReference>
<accession>A0ABV5G9P5</accession>
<evidence type="ECO:0000313" key="1">
    <source>
        <dbReference type="EMBL" id="MFB9075665.1"/>
    </source>
</evidence>
<reference evidence="1 2" key="1">
    <citation type="submission" date="2024-09" db="EMBL/GenBank/DDBJ databases">
        <authorList>
            <person name="Sun Q."/>
            <person name="Mori K."/>
        </authorList>
    </citation>
    <scope>NUCLEOTIDE SEQUENCE [LARGE SCALE GENOMIC DNA]</scope>
    <source>
        <strain evidence="1 2">CCM 7609</strain>
    </source>
</reference>
<sequence length="53" mass="5744">MPTTPAIRDRRREAISSSALPLSLASWMPASCPTMGPRSIGLMCPWPGENLMT</sequence>
<comment type="caution">
    <text evidence="1">The sequence shown here is derived from an EMBL/GenBank/DDBJ whole genome shotgun (WGS) entry which is preliminary data.</text>
</comment>
<organism evidence="1 2">
    <name type="scientific">Citricoccus parietis</name>
    <dbReference type="NCBI Taxonomy" id="592307"/>
    <lineage>
        <taxon>Bacteria</taxon>
        <taxon>Bacillati</taxon>
        <taxon>Actinomycetota</taxon>
        <taxon>Actinomycetes</taxon>
        <taxon>Micrococcales</taxon>
        <taxon>Micrococcaceae</taxon>
        <taxon>Citricoccus</taxon>
    </lineage>
</organism>
<protein>
    <submittedName>
        <fullName evidence="1">Uncharacterized protein</fullName>
    </submittedName>
</protein>
<keyword evidence="2" id="KW-1185">Reference proteome</keyword>